<gene>
    <name evidence="1" type="ORF">CMTB2_01244</name>
</gene>
<evidence type="ECO:0000313" key="2">
    <source>
        <dbReference type="Proteomes" id="UP000003288"/>
    </source>
</evidence>
<protein>
    <submittedName>
        <fullName evidence="1">Uncharacterized protein</fullName>
    </submittedName>
</protein>
<name>A0AAI9AHY8_9BACT</name>
<reference evidence="1 2" key="1">
    <citation type="journal article" date="2011" name="Stand. Genomic Sci.">
        <title>Draft genome sequence of Caminibacter mediatlanticus strain TB-2, an epsilonproteobacterium isolated from a deep-sea hydrothermal vent.</title>
        <authorList>
            <person name="Giovannelli D."/>
            <person name="Ferriera S."/>
            <person name="Johnson J."/>
            <person name="Kravitz S."/>
            <person name="Perez-Rodriguez I."/>
            <person name="Ricci J."/>
            <person name="O'Brien C."/>
            <person name="Voordeckers J.W."/>
            <person name="Bini E."/>
            <person name="Vetriani C."/>
        </authorList>
    </citation>
    <scope>NUCLEOTIDE SEQUENCE [LARGE SCALE GENOMIC DNA]</scope>
    <source>
        <strain evidence="1 2">TB-2</strain>
    </source>
</reference>
<organism evidence="1 2">
    <name type="scientific">Caminibacter mediatlanticus TB-2</name>
    <dbReference type="NCBI Taxonomy" id="391592"/>
    <lineage>
        <taxon>Bacteria</taxon>
        <taxon>Pseudomonadati</taxon>
        <taxon>Campylobacterota</taxon>
        <taxon>Epsilonproteobacteria</taxon>
        <taxon>Nautiliales</taxon>
        <taxon>Nautiliaceae</taxon>
        <taxon>Caminibacter</taxon>
    </lineage>
</organism>
<comment type="caution">
    <text evidence="1">The sequence shown here is derived from an EMBL/GenBank/DDBJ whole genome shotgun (WGS) entry which is preliminary data.</text>
</comment>
<accession>A0AAI9AHY8</accession>
<dbReference type="AlphaFoldDB" id="A0AAI9AHY8"/>
<dbReference type="EMBL" id="ABCJ01000003">
    <property type="protein sequence ID" value="EDM23850.1"/>
    <property type="molecule type" value="Genomic_DNA"/>
</dbReference>
<dbReference type="Proteomes" id="UP000003288">
    <property type="component" value="Unassembled WGS sequence"/>
</dbReference>
<proteinExistence type="predicted"/>
<sequence length="34" mass="3929">MENYKSIETIGVLNIFKITNLFGIGIKNYPKQKI</sequence>
<evidence type="ECO:0000313" key="1">
    <source>
        <dbReference type="EMBL" id="EDM23850.1"/>
    </source>
</evidence>